<gene>
    <name evidence="3" type="ORF">A2945_02000</name>
</gene>
<evidence type="ECO:0008006" key="5">
    <source>
        <dbReference type="Google" id="ProtNLM"/>
    </source>
</evidence>
<evidence type="ECO:0000256" key="1">
    <source>
        <dbReference type="SAM" id="MobiDB-lite"/>
    </source>
</evidence>
<accession>A0A1G2CG84</accession>
<feature type="region of interest" description="Disordered" evidence="1">
    <location>
        <begin position="24"/>
        <end position="81"/>
    </location>
</feature>
<name>A0A1G2CG84_9BACT</name>
<evidence type="ECO:0000313" key="3">
    <source>
        <dbReference type="EMBL" id="OGY99749.1"/>
    </source>
</evidence>
<dbReference type="Proteomes" id="UP000178880">
    <property type="component" value="Unassembled WGS sequence"/>
</dbReference>
<keyword evidence="2" id="KW-0732">Signal</keyword>
<protein>
    <recommendedName>
        <fullName evidence="5">SHOCT domain-containing protein</fullName>
    </recommendedName>
</protein>
<evidence type="ECO:0000313" key="4">
    <source>
        <dbReference type="Proteomes" id="UP000178880"/>
    </source>
</evidence>
<feature type="chain" id="PRO_5009582307" description="SHOCT domain-containing protein" evidence="2">
    <location>
        <begin position="24"/>
        <end position="113"/>
    </location>
</feature>
<feature type="signal peptide" evidence="2">
    <location>
        <begin position="1"/>
        <end position="23"/>
    </location>
</feature>
<comment type="caution">
    <text evidence="3">The sequence shown here is derived from an EMBL/GenBank/DDBJ whole genome shotgun (WGS) entry which is preliminary data.</text>
</comment>
<dbReference type="AlphaFoldDB" id="A0A1G2CG84"/>
<dbReference type="STRING" id="1798650.A2945_02000"/>
<feature type="compositionally biased region" description="Low complexity" evidence="1">
    <location>
        <begin position="24"/>
        <end position="50"/>
    </location>
</feature>
<organism evidence="3 4">
    <name type="scientific">Candidatus Liptonbacteria bacterium RIFCSPLOWO2_01_FULL_52_25</name>
    <dbReference type="NCBI Taxonomy" id="1798650"/>
    <lineage>
        <taxon>Bacteria</taxon>
        <taxon>Candidatus Liptoniibacteriota</taxon>
    </lineage>
</organism>
<dbReference type="EMBL" id="MHLA01000013">
    <property type="protein sequence ID" value="OGY99749.1"/>
    <property type="molecule type" value="Genomic_DNA"/>
</dbReference>
<evidence type="ECO:0000256" key="2">
    <source>
        <dbReference type="SAM" id="SignalP"/>
    </source>
</evidence>
<sequence>MKTIRAIAILIVFSLFGVAAASAAQQQDAAPPASSQQQVTTPAPPQQNVDPAPPPKVAKPLGGDTVFKQHSGRAHRATGTIPRNKVVAITRHMRDVGYLTDEEYHALLEFLAP</sequence>
<reference evidence="3 4" key="1">
    <citation type="journal article" date="2016" name="Nat. Commun.">
        <title>Thousands of microbial genomes shed light on interconnected biogeochemical processes in an aquifer system.</title>
        <authorList>
            <person name="Anantharaman K."/>
            <person name="Brown C.T."/>
            <person name="Hug L.A."/>
            <person name="Sharon I."/>
            <person name="Castelle C.J."/>
            <person name="Probst A.J."/>
            <person name="Thomas B.C."/>
            <person name="Singh A."/>
            <person name="Wilkins M.J."/>
            <person name="Karaoz U."/>
            <person name="Brodie E.L."/>
            <person name="Williams K.H."/>
            <person name="Hubbard S.S."/>
            <person name="Banfield J.F."/>
        </authorList>
    </citation>
    <scope>NUCLEOTIDE SEQUENCE [LARGE SCALE GENOMIC DNA]</scope>
</reference>
<proteinExistence type="predicted"/>